<dbReference type="Pfam" id="PF13814">
    <property type="entry name" value="Replic_Relax"/>
    <property type="match status" value="1"/>
</dbReference>
<evidence type="ECO:0008006" key="4">
    <source>
        <dbReference type="Google" id="ProtNLM"/>
    </source>
</evidence>
<sequence length="484" mass="57360">METIDQVNLNRHNQQQSSEDTSLNEGANETKASKRNKGYDLSDVRYFTERNADIDYKILLALYEHRALTAAQLKRGWFPTLHENSIRNRTKTLAERRILTVNVKAGIKTRPIKMYSLSAFGLRIVTENILQVMEYVPLLDERKEHYTIDDLKVRSQHYHHFKLQEWVIGIRATWPELFHCEWRRFPFLDELENAIRVKPDWLFLEGDEETLSLTRDHSTNNPLLYPFLYRKSMFKHSSFSPTLCLECDRGTMSRTELVEKWEGYRSLPNKYKAQAIAVFYNNKNNSDMRHRLIRDTLRHAFELDVIGNEVHLFQGDEHLTQRAASLYFERGKELLKDEEMTDEKELITLIEAYDRSLERVEVSLLDVPKTVQHLHLPVSPDSIIAKQQESTSLQFVFFALPGWVNPIIKIQSIKRWLKEGHLSQFSDIKYILLYPDKSFLEDIRPMDEDVYYVSYQEIKENKAWGTAHQEQRRHRQVKWLEVLL</sequence>
<evidence type="ECO:0000313" key="3">
    <source>
        <dbReference type="Proteomes" id="UP000180194"/>
    </source>
</evidence>
<protein>
    <recommendedName>
        <fullName evidence="4">Protein involved in plasmid replication-relaxation</fullName>
    </recommendedName>
</protein>
<reference evidence="2 3" key="1">
    <citation type="submission" date="2016-07" db="EMBL/GenBank/DDBJ databases">
        <title>Bacillus oceanisediminis whole genome.</title>
        <authorList>
            <person name="Pal Y."/>
            <person name="Verma A."/>
            <person name="Mual P."/>
            <person name="Srinivasan K."/>
        </authorList>
    </citation>
    <scope>NUCLEOTIDE SEQUENCE [LARGE SCALE GENOMIC DNA]</scope>
    <source>
        <strain evidence="2 3">Bhandara28</strain>
    </source>
</reference>
<dbReference type="Proteomes" id="UP000180194">
    <property type="component" value="Unassembled WGS sequence"/>
</dbReference>
<feature type="compositionally biased region" description="Polar residues" evidence="1">
    <location>
        <begin position="1"/>
        <end position="27"/>
    </location>
</feature>
<gene>
    <name evidence="2" type="ORF">BBV17_25580</name>
</gene>
<proteinExistence type="predicted"/>
<accession>A0ABX3CM81</accession>
<dbReference type="InterPro" id="IPR025855">
    <property type="entry name" value="Replic_Relax"/>
</dbReference>
<comment type="caution">
    <text evidence="2">The sequence shown here is derived from an EMBL/GenBank/DDBJ whole genome shotgun (WGS) entry which is preliminary data.</text>
</comment>
<keyword evidence="3" id="KW-1185">Reference proteome</keyword>
<evidence type="ECO:0000313" key="2">
    <source>
        <dbReference type="EMBL" id="OHX44598.1"/>
    </source>
</evidence>
<name>A0ABX3CM81_9BACI</name>
<evidence type="ECO:0000256" key="1">
    <source>
        <dbReference type="SAM" id="MobiDB-lite"/>
    </source>
</evidence>
<dbReference type="EMBL" id="MBRJ01000041">
    <property type="protein sequence ID" value="OHX44598.1"/>
    <property type="molecule type" value="Genomic_DNA"/>
</dbReference>
<organism evidence="2 3">
    <name type="scientific">Cytobacillus oceanisediminis</name>
    <dbReference type="NCBI Taxonomy" id="665099"/>
    <lineage>
        <taxon>Bacteria</taxon>
        <taxon>Bacillati</taxon>
        <taxon>Bacillota</taxon>
        <taxon>Bacilli</taxon>
        <taxon>Bacillales</taxon>
        <taxon>Bacillaceae</taxon>
        <taxon>Cytobacillus</taxon>
    </lineage>
</organism>
<dbReference type="RefSeq" id="WP_009335572.1">
    <property type="nucleotide sequence ID" value="NZ_JAMAWK010000009.1"/>
</dbReference>
<feature type="region of interest" description="Disordered" evidence="1">
    <location>
        <begin position="1"/>
        <end position="34"/>
    </location>
</feature>